<dbReference type="VEuPathDB" id="FungiDB:H310_15028"/>
<dbReference type="OrthoDB" id="71144at2759"/>
<dbReference type="STRING" id="157072.A0A024T880"/>
<dbReference type="InterPro" id="IPR001604">
    <property type="entry name" value="Endo_G_ENPP1-like_dom"/>
</dbReference>
<dbReference type="SUPFAM" id="SSF54060">
    <property type="entry name" value="His-Me finger endonucleases"/>
    <property type="match status" value="1"/>
</dbReference>
<dbReference type="Pfam" id="PF01223">
    <property type="entry name" value="Endonuclease_NS"/>
    <property type="match status" value="1"/>
</dbReference>
<dbReference type="AlphaFoldDB" id="A0A024T880"/>
<reference evidence="2" key="1">
    <citation type="submission" date="2013-12" db="EMBL/GenBank/DDBJ databases">
        <title>The Genome Sequence of Aphanomyces invadans NJM9701.</title>
        <authorList>
            <consortium name="The Broad Institute Genomics Platform"/>
            <person name="Russ C."/>
            <person name="Tyler B."/>
            <person name="van West P."/>
            <person name="Dieguez-Uribeondo J."/>
            <person name="Young S.K."/>
            <person name="Zeng Q."/>
            <person name="Gargeya S."/>
            <person name="Fitzgerald M."/>
            <person name="Abouelleil A."/>
            <person name="Alvarado L."/>
            <person name="Chapman S.B."/>
            <person name="Gainer-Dewar J."/>
            <person name="Goldberg J."/>
            <person name="Griggs A."/>
            <person name="Gujja S."/>
            <person name="Hansen M."/>
            <person name="Howarth C."/>
            <person name="Imamovic A."/>
            <person name="Ireland A."/>
            <person name="Larimer J."/>
            <person name="McCowan C."/>
            <person name="Murphy C."/>
            <person name="Pearson M."/>
            <person name="Poon T.W."/>
            <person name="Priest M."/>
            <person name="Roberts A."/>
            <person name="Saif S."/>
            <person name="Shea T."/>
            <person name="Sykes S."/>
            <person name="Wortman J."/>
            <person name="Nusbaum C."/>
            <person name="Birren B."/>
        </authorList>
    </citation>
    <scope>NUCLEOTIDE SEQUENCE [LARGE SCALE GENOMIC DNA]</scope>
    <source>
        <strain evidence="2">NJM9701</strain>
    </source>
</reference>
<gene>
    <name evidence="2" type="ORF">H310_15028</name>
</gene>
<dbReference type="GeneID" id="20092078"/>
<sequence>SSWWVHDGGYSLSYNGGRRTGPVYVTFTTDKLNATRPPSSSVDPTIPKECHQFTVNSYASVRAGYDRGYLARKSYDMINIAPQVTSFSQCIWVNMEDIEACYRNLNRIWSWGGIVYTDVANDYFFESHGISTPD</sequence>
<dbReference type="GO" id="GO:0003676">
    <property type="term" value="F:nucleic acid binding"/>
    <property type="evidence" value="ECO:0007669"/>
    <property type="project" value="InterPro"/>
</dbReference>
<dbReference type="Gene3D" id="3.40.570.10">
    <property type="entry name" value="Extracellular Endonuclease, subunit A"/>
    <property type="match status" value="1"/>
</dbReference>
<dbReference type="RefSeq" id="XP_008881230.1">
    <property type="nucleotide sequence ID" value="XM_008883008.1"/>
</dbReference>
<feature type="domain" description="DNA/RNA non-specific endonuclease/pyrophosphatase/phosphodiesterase" evidence="1">
    <location>
        <begin position="9"/>
        <end position="121"/>
    </location>
</feature>
<organism evidence="2">
    <name type="scientific">Aphanomyces invadans</name>
    <dbReference type="NCBI Taxonomy" id="157072"/>
    <lineage>
        <taxon>Eukaryota</taxon>
        <taxon>Sar</taxon>
        <taxon>Stramenopiles</taxon>
        <taxon>Oomycota</taxon>
        <taxon>Saprolegniomycetes</taxon>
        <taxon>Saprolegniales</taxon>
        <taxon>Verrucalvaceae</taxon>
        <taxon>Aphanomyces</taxon>
    </lineage>
</organism>
<dbReference type="EMBL" id="KI914085">
    <property type="protein sequence ID" value="ETV90144.1"/>
    <property type="molecule type" value="Genomic_DNA"/>
</dbReference>
<dbReference type="GO" id="GO:0016787">
    <property type="term" value="F:hydrolase activity"/>
    <property type="evidence" value="ECO:0007669"/>
    <property type="project" value="InterPro"/>
</dbReference>
<evidence type="ECO:0000313" key="2">
    <source>
        <dbReference type="EMBL" id="ETV90144.1"/>
    </source>
</evidence>
<accession>A0A024T880</accession>
<dbReference type="InterPro" id="IPR044929">
    <property type="entry name" value="DNA/RNA_non-sp_Endonuclease_sf"/>
</dbReference>
<dbReference type="InterPro" id="IPR044925">
    <property type="entry name" value="His-Me_finger_sf"/>
</dbReference>
<feature type="non-terminal residue" evidence="2">
    <location>
        <position position="1"/>
    </location>
</feature>
<dbReference type="GO" id="GO:0046872">
    <property type="term" value="F:metal ion binding"/>
    <property type="evidence" value="ECO:0007669"/>
    <property type="project" value="InterPro"/>
</dbReference>
<name>A0A024T880_9STRA</name>
<protein>
    <recommendedName>
        <fullName evidence="1">DNA/RNA non-specific endonuclease/pyrophosphatase/phosphodiesterase domain-containing protein</fullName>
    </recommendedName>
</protein>
<evidence type="ECO:0000259" key="1">
    <source>
        <dbReference type="Pfam" id="PF01223"/>
    </source>
</evidence>
<proteinExistence type="predicted"/>